<name>A0A382W4Q8_9ZZZZ</name>
<evidence type="ECO:0000313" key="1">
    <source>
        <dbReference type="EMBL" id="SVD53729.1"/>
    </source>
</evidence>
<dbReference type="EMBL" id="UINC01156992">
    <property type="protein sequence ID" value="SVD53729.1"/>
    <property type="molecule type" value="Genomic_DNA"/>
</dbReference>
<proteinExistence type="predicted"/>
<sequence>MALISFVAAFCGPTFRFLGPEAVPTL</sequence>
<protein>
    <submittedName>
        <fullName evidence="1">Uncharacterized protein</fullName>
    </submittedName>
</protein>
<organism evidence="1">
    <name type="scientific">marine metagenome</name>
    <dbReference type="NCBI Taxonomy" id="408172"/>
    <lineage>
        <taxon>unclassified sequences</taxon>
        <taxon>metagenomes</taxon>
        <taxon>ecological metagenomes</taxon>
    </lineage>
</organism>
<accession>A0A382W4Q8</accession>
<reference evidence="1" key="1">
    <citation type="submission" date="2018-05" db="EMBL/GenBank/DDBJ databases">
        <authorList>
            <person name="Lanie J.A."/>
            <person name="Ng W.-L."/>
            <person name="Kazmierczak K.M."/>
            <person name="Andrzejewski T.M."/>
            <person name="Davidsen T.M."/>
            <person name="Wayne K.J."/>
            <person name="Tettelin H."/>
            <person name="Glass J.I."/>
            <person name="Rusch D."/>
            <person name="Podicherti R."/>
            <person name="Tsui H.-C.T."/>
            <person name="Winkler M.E."/>
        </authorList>
    </citation>
    <scope>NUCLEOTIDE SEQUENCE</scope>
</reference>
<dbReference type="AlphaFoldDB" id="A0A382W4Q8"/>
<gene>
    <name evidence="1" type="ORF">METZ01_LOCUS406583</name>
</gene>